<dbReference type="Proteomes" id="UP001595751">
    <property type="component" value="Unassembled WGS sequence"/>
</dbReference>
<feature type="transmembrane region" description="Helical" evidence="1">
    <location>
        <begin position="87"/>
        <end position="116"/>
    </location>
</feature>
<name>A0ABV7ZQZ4_9CORY</name>
<dbReference type="RefSeq" id="WP_290288166.1">
    <property type="nucleotide sequence ID" value="NZ_CP047211.1"/>
</dbReference>
<feature type="transmembrane region" description="Helical" evidence="1">
    <location>
        <begin position="55"/>
        <end position="75"/>
    </location>
</feature>
<protein>
    <submittedName>
        <fullName evidence="2">MptD family putative ECF transporter S component</fullName>
    </submittedName>
</protein>
<accession>A0ABV7ZQZ4</accession>
<feature type="transmembrane region" description="Helical" evidence="1">
    <location>
        <begin position="128"/>
        <end position="147"/>
    </location>
</feature>
<dbReference type="InterPro" id="IPR011733">
    <property type="entry name" value="CHP02185_IM"/>
</dbReference>
<evidence type="ECO:0000313" key="2">
    <source>
        <dbReference type="EMBL" id="MFC3850979.1"/>
    </source>
</evidence>
<keyword evidence="3" id="KW-1185">Reference proteome</keyword>
<feature type="transmembrane region" description="Helical" evidence="1">
    <location>
        <begin position="25"/>
        <end position="48"/>
    </location>
</feature>
<sequence>MPTKNDVNRESAKGAVKGASTGSELVAVGVFTVIIAVINFLCNIIGVFGPQIQPFGAVLAVIIIGIPFALFIRRINHFGPVTVMATLLALIFTLFGHHLVSVLFALVFGLIADLIIRSGNYSDPKRTIVGYAFFGIYPMGNVLPLLFMRDDILARYTQGANAEWARAFGEFLSTPMVLALTAICFVAALFGGWLGQRALRSYFSRAGL</sequence>
<dbReference type="Pfam" id="PF09605">
    <property type="entry name" value="Trep_Strep"/>
    <property type="match status" value="1"/>
</dbReference>
<reference evidence="3" key="1">
    <citation type="journal article" date="2019" name="Int. J. Syst. Evol. Microbiol.">
        <title>The Global Catalogue of Microorganisms (GCM) 10K type strain sequencing project: providing services to taxonomists for standard genome sequencing and annotation.</title>
        <authorList>
            <consortium name="The Broad Institute Genomics Platform"/>
            <consortium name="The Broad Institute Genome Sequencing Center for Infectious Disease"/>
            <person name="Wu L."/>
            <person name="Ma J."/>
        </authorList>
    </citation>
    <scope>NUCLEOTIDE SEQUENCE [LARGE SCALE GENOMIC DNA]</scope>
    <source>
        <strain evidence="3">CCUG 53252</strain>
    </source>
</reference>
<comment type="caution">
    <text evidence="2">The sequence shown here is derived from an EMBL/GenBank/DDBJ whole genome shotgun (WGS) entry which is preliminary data.</text>
</comment>
<feature type="transmembrane region" description="Helical" evidence="1">
    <location>
        <begin position="176"/>
        <end position="195"/>
    </location>
</feature>
<gene>
    <name evidence="2" type="ORF">ACFORJ_12505</name>
</gene>
<proteinExistence type="predicted"/>
<keyword evidence="1" id="KW-0472">Membrane</keyword>
<keyword evidence="1" id="KW-0812">Transmembrane</keyword>
<evidence type="ECO:0000256" key="1">
    <source>
        <dbReference type="SAM" id="Phobius"/>
    </source>
</evidence>
<keyword evidence="1" id="KW-1133">Transmembrane helix</keyword>
<dbReference type="EMBL" id="JBHRZN010000004">
    <property type="protein sequence ID" value="MFC3850979.1"/>
    <property type="molecule type" value="Genomic_DNA"/>
</dbReference>
<dbReference type="NCBIfam" id="TIGR02185">
    <property type="entry name" value="Trep_Strep"/>
    <property type="match status" value="1"/>
</dbReference>
<evidence type="ECO:0000313" key="3">
    <source>
        <dbReference type="Proteomes" id="UP001595751"/>
    </source>
</evidence>
<organism evidence="2 3">
    <name type="scientific">Corynebacterium hansenii</name>
    <dbReference type="NCBI Taxonomy" id="394964"/>
    <lineage>
        <taxon>Bacteria</taxon>
        <taxon>Bacillati</taxon>
        <taxon>Actinomycetota</taxon>
        <taxon>Actinomycetes</taxon>
        <taxon>Mycobacteriales</taxon>
        <taxon>Corynebacteriaceae</taxon>
        <taxon>Corynebacterium</taxon>
    </lineage>
</organism>